<dbReference type="InterPro" id="IPR048089">
    <property type="entry name" value="McdA"/>
</dbReference>
<dbReference type="PANTHER" id="PTHR13696:SF96">
    <property type="entry name" value="COBQ_COBB_MIND_PARA NUCLEOTIDE BINDING DOMAIN-CONTAINING PROTEIN"/>
    <property type="match status" value="1"/>
</dbReference>
<sequence length="215" mass="23208">MSAKIIIVTNQKGGCGKTTLAMNVAGVLGLNNKTLLIDGDPQGSASRWAASSSDEKPFPAAVMSLAAVNDKVNREIKKYIDDYEYIVVDCPPAIDNKFTSSALLIADLALVPIVPSPTDLWAAIGIQNLISNVSEINEKLQARLVANMCQTNASISKEALSLIEEFDFPKMTTDIYQRTAYRQSAALGGTVFDLDNQKAREEIKALVSEIIDALN</sequence>
<dbReference type="OrthoDB" id="69313at2"/>
<evidence type="ECO:0000259" key="1">
    <source>
        <dbReference type="Pfam" id="PF01656"/>
    </source>
</evidence>
<dbReference type="RefSeq" id="WP_102950198.1">
    <property type="nucleotide sequence ID" value="NZ_CP024847.1"/>
</dbReference>
<accession>A0A2I7N367</accession>
<organism evidence="2 3">
    <name type="scientific">Aquella oligotrophica</name>
    <dbReference type="NCBI Taxonomy" id="2067065"/>
    <lineage>
        <taxon>Bacteria</taxon>
        <taxon>Pseudomonadati</taxon>
        <taxon>Pseudomonadota</taxon>
        <taxon>Betaproteobacteria</taxon>
        <taxon>Neisseriales</taxon>
        <taxon>Neisseriaceae</taxon>
        <taxon>Aquella</taxon>
    </lineage>
</organism>
<dbReference type="SUPFAM" id="SSF52540">
    <property type="entry name" value="P-loop containing nucleoside triphosphate hydrolases"/>
    <property type="match status" value="1"/>
</dbReference>
<name>A0A2I7N367_9NEIS</name>
<dbReference type="Pfam" id="PF01656">
    <property type="entry name" value="CbiA"/>
    <property type="match status" value="1"/>
</dbReference>
<keyword evidence="3" id="KW-1185">Reference proteome</keyword>
<proteinExistence type="predicted"/>
<dbReference type="KEGG" id="nba:CUN60_00795"/>
<dbReference type="InterPro" id="IPR050678">
    <property type="entry name" value="DNA_Partitioning_ATPase"/>
</dbReference>
<protein>
    <submittedName>
        <fullName evidence="2">Cobyrinic acid a,c-diamide synthase</fullName>
    </submittedName>
</protein>
<dbReference type="InterPro" id="IPR027417">
    <property type="entry name" value="P-loop_NTPase"/>
</dbReference>
<evidence type="ECO:0000313" key="2">
    <source>
        <dbReference type="EMBL" id="AUR50898.1"/>
    </source>
</evidence>
<gene>
    <name evidence="2" type="ORF">CUN60_00795</name>
</gene>
<dbReference type="Gene3D" id="3.40.50.300">
    <property type="entry name" value="P-loop containing nucleotide triphosphate hydrolases"/>
    <property type="match status" value="1"/>
</dbReference>
<reference evidence="3" key="1">
    <citation type="submission" date="2017-11" db="EMBL/GenBank/DDBJ databases">
        <authorList>
            <person name="Chan K.G."/>
            <person name="Lee L.S."/>
        </authorList>
    </citation>
    <scope>NUCLEOTIDE SEQUENCE [LARGE SCALE GENOMIC DNA]</scope>
    <source>
        <strain evidence="3">DSM 100970</strain>
    </source>
</reference>
<dbReference type="EMBL" id="CP024847">
    <property type="protein sequence ID" value="AUR50898.1"/>
    <property type="molecule type" value="Genomic_DNA"/>
</dbReference>
<dbReference type="AlphaFoldDB" id="A0A2I7N367"/>
<evidence type="ECO:0000313" key="3">
    <source>
        <dbReference type="Proteomes" id="UP000236655"/>
    </source>
</evidence>
<dbReference type="PIRSF" id="PIRSF009320">
    <property type="entry name" value="Nuc_binding_HP_1000"/>
    <property type="match status" value="1"/>
</dbReference>
<dbReference type="PANTHER" id="PTHR13696">
    <property type="entry name" value="P-LOOP CONTAINING NUCLEOSIDE TRIPHOSPHATE HYDROLASE"/>
    <property type="match status" value="1"/>
</dbReference>
<dbReference type="Proteomes" id="UP000236655">
    <property type="component" value="Chromosome"/>
</dbReference>
<dbReference type="CDD" id="cd02042">
    <property type="entry name" value="ParAB_family"/>
    <property type="match status" value="1"/>
</dbReference>
<dbReference type="InterPro" id="IPR002586">
    <property type="entry name" value="CobQ/CobB/MinD/ParA_Nub-bd_dom"/>
</dbReference>
<dbReference type="NCBIfam" id="NF041546">
    <property type="entry name" value="ParA_partition"/>
    <property type="match status" value="1"/>
</dbReference>
<feature type="domain" description="CobQ/CobB/MinD/ParA nucleotide binding" evidence="1">
    <location>
        <begin position="6"/>
        <end position="166"/>
    </location>
</feature>